<feature type="domain" description="PapC-like C-terminal" evidence="12">
    <location>
        <begin position="785"/>
        <end position="850"/>
    </location>
</feature>
<name>A0A377DMI7_ECOLX</name>
<dbReference type="EMBL" id="UGFG01000001">
    <property type="protein sequence ID" value="STM36837.1"/>
    <property type="molecule type" value="Genomic_DNA"/>
</dbReference>
<evidence type="ECO:0000256" key="9">
    <source>
        <dbReference type="ARBA" id="ARBA00023157"/>
    </source>
</evidence>
<evidence type="ECO:0000256" key="7">
    <source>
        <dbReference type="ARBA" id="ARBA00022729"/>
    </source>
</evidence>
<evidence type="ECO:0000256" key="11">
    <source>
        <dbReference type="RuleBase" id="RU003884"/>
    </source>
</evidence>
<dbReference type="GO" id="GO:0015473">
    <property type="term" value="F:fimbrial usher porin activity"/>
    <property type="evidence" value="ECO:0007669"/>
    <property type="project" value="InterPro"/>
</dbReference>
<dbReference type="FunFam" id="3.10.20.410:FF:000001">
    <property type="entry name" value="Fimbrial outer membrane usher protein"/>
    <property type="match status" value="1"/>
</dbReference>
<evidence type="ECO:0000256" key="4">
    <source>
        <dbReference type="ARBA" id="ARBA00022452"/>
    </source>
</evidence>
<dbReference type="InterPro" id="IPR018030">
    <property type="entry name" value="Fimbrial_membr_usher_CS"/>
</dbReference>
<keyword evidence="6 11" id="KW-0812">Transmembrane</keyword>
<keyword evidence="3 11" id="KW-0813">Transport</keyword>
<gene>
    <name evidence="14" type="primary">fimD_1</name>
    <name evidence="14" type="ORF">NCTC8500_00547</name>
</gene>
<dbReference type="InterPro" id="IPR025949">
    <property type="entry name" value="PapC-like_C"/>
</dbReference>
<keyword evidence="7" id="KW-0732">Signal</keyword>
<dbReference type="SUPFAM" id="SSF141729">
    <property type="entry name" value="FimD N-terminal domain-like"/>
    <property type="match status" value="1"/>
</dbReference>
<evidence type="ECO:0000256" key="1">
    <source>
        <dbReference type="ARBA" id="ARBA00004571"/>
    </source>
</evidence>
<dbReference type="InterPro" id="IPR043142">
    <property type="entry name" value="PapC-like_C_sf"/>
</dbReference>
<keyword evidence="5 11" id="KW-1029">Fimbrium biogenesis</keyword>
<keyword evidence="10 11" id="KW-0998">Cell outer membrane</keyword>
<dbReference type="Pfam" id="PF00577">
    <property type="entry name" value="Usher"/>
    <property type="match status" value="1"/>
</dbReference>
<dbReference type="GO" id="GO:0009279">
    <property type="term" value="C:cell outer membrane"/>
    <property type="evidence" value="ECO:0007669"/>
    <property type="project" value="UniProtKB-SubCell"/>
</dbReference>
<dbReference type="InterPro" id="IPR042186">
    <property type="entry name" value="FimD_plug_dom"/>
</dbReference>
<dbReference type="Gene3D" id="2.60.40.3110">
    <property type="match status" value="1"/>
</dbReference>
<keyword evidence="9" id="KW-1015">Disulfide bond</keyword>
<evidence type="ECO:0000256" key="2">
    <source>
        <dbReference type="ARBA" id="ARBA00008064"/>
    </source>
</evidence>
<keyword evidence="8 11" id="KW-0472">Membrane</keyword>
<dbReference type="PANTHER" id="PTHR30451:SF21">
    <property type="entry name" value="FIMBRIAL USHER DOMAIN-CONTAINING PROTEIN YDET-RELATED"/>
    <property type="match status" value="1"/>
</dbReference>
<protein>
    <submittedName>
        <fullName evidence="14">Fimbrial usher family protein</fullName>
    </submittedName>
</protein>
<evidence type="ECO:0000256" key="10">
    <source>
        <dbReference type="ARBA" id="ARBA00023237"/>
    </source>
</evidence>
<dbReference type="Gene3D" id="2.60.40.2610">
    <property type="entry name" value="Outer membrane usher protein FimD, plug domain"/>
    <property type="match status" value="1"/>
</dbReference>
<dbReference type="Proteomes" id="UP000254429">
    <property type="component" value="Unassembled WGS sequence"/>
</dbReference>
<organism evidence="14 15">
    <name type="scientific">Escherichia coli</name>
    <dbReference type="NCBI Taxonomy" id="562"/>
    <lineage>
        <taxon>Bacteria</taxon>
        <taxon>Pseudomonadati</taxon>
        <taxon>Pseudomonadota</taxon>
        <taxon>Gammaproteobacteria</taxon>
        <taxon>Enterobacterales</taxon>
        <taxon>Enterobacteriaceae</taxon>
        <taxon>Escherichia</taxon>
    </lineage>
</organism>
<dbReference type="PROSITE" id="PS01151">
    <property type="entry name" value="FIMBRIAL_USHER"/>
    <property type="match status" value="1"/>
</dbReference>
<reference evidence="14 15" key="1">
    <citation type="submission" date="2018-06" db="EMBL/GenBank/DDBJ databases">
        <authorList>
            <consortium name="Pathogen Informatics"/>
            <person name="Doyle S."/>
        </authorList>
    </citation>
    <scope>NUCLEOTIDE SEQUENCE [LARGE SCALE GENOMIC DNA]</scope>
    <source>
        <strain evidence="14 15">NCTC8500</strain>
    </source>
</reference>
<evidence type="ECO:0000256" key="8">
    <source>
        <dbReference type="ARBA" id="ARBA00023136"/>
    </source>
</evidence>
<evidence type="ECO:0000259" key="12">
    <source>
        <dbReference type="Pfam" id="PF13953"/>
    </source>
</evidence>
<dbReference type="InterPro" id="IPR000015">
    <property type="entry name" value="Fimb_usher"/>
</dbReference>
<keyword evidence="4" id="KW-1134">Transmembrane beta strand</keyword>
<dbReference type="FunFam" id="2.60.40.2610:FF:000001">
    <property type="entry name" value="Outer membrane fimbrial usher protein"/>
    <property type="match status" value="1"/>
</dbReference>
<dbReference type="Gene3D" id="3.10.20.410">
    <property type="match status" value="1"/>
</dbReference>
<dbReference type="GO" id="GO:0009297">
    <property type="term" value="P:pilus assembly"/>
    <property type="evidence" value="ECO:0007669"/>
    <property type="project" value="InterPro"/>
</dbReference>
<dbReference type="PANTHER" id="PTHR30451">
    <property type="entry name" value="OUTER MEMBRANE USHER PROTEIN"/>
    <property type="match status" value="1"/>
</dbReference>
<evidence type="ECO:0000256" key="3">
    <source>
        <dbReference type="ARBA" id="ARBA00022448"/>
    </source>
</evidence>
<dbReference type="Pfam" id="PF13953">
    <property type="entry name" value="PapC_C"/>
    <property type="match status" value="1"/>
</dbReference>
<evidence type="ECO:0000313" key="14">
    <source>
        <dbReference type="EMBL" id="STM36837.1"/>
    </source>
</evidence>
<dbReference type="InterPro" id="IPR025885">
    <property type="entry name" value="PapC_N"/>
</dbReference>
<accession>A0A377DMI7</accession>
<dbReference type="Gene3D" id="2.60.40.2070">
    <property type="match status" value="1"/>
</dbReference>
<evidence type="ECO:0000313" key="15">
    <source>
        <dbReference type="Proteomes" id="UP000254429"/>
    </source>
</evidence>
<proteinExistence type="inferred from homology"/>
<dbReference type="FunFam" id="2.60.40.3110:FF:000001">
    <property type="entry name" value="Putative fimbrial outer membrane usher"/>
    <property type="match status" value="1"/>
</dbReference>
<evidence type="ECO:0000256" key="5">
    <source>
        <dbReference type="ARBA" id="ARBA00022558"/>
    </source>
</evidence>
<dbReference type="AlphaFoldDB" id="A0A377DMI7"/>
<dbReference type="InterPro" id="IPR037224">
    <property type="entry name" value="PapC_N_sf"/>
</dbReference>
<sequence>MIMAAVPGQKLVHCNKKYKNTGHQGMPQRHHQGHKRTPKQLALIIKRCLPMVLTGSGMLCTTANAEEYYFDPIMLETTKSGMQTTDLSRFSKKYAQLPGTYQVDIWLNKKKVSQKKITFTANAEQLLQPQFTVEQLRELGIKVDEIPALAEKDDDSVINSLEQIIPGTAAEFDFNHQQLNLSIPQIALYRDARGYVSPSRWDDGIPTLFTNYSFTGSDNRYRQGNRSQRQYLNMQNGANFGPWRLRNYSTWTRNDQTSSWNTISSYLQRDIKALKSQLLLGESATSGSIFSSYTFTGVQLASDDNMLPNSQRGFAPTVRGIANSSAIVTIRQNGYVIYQSNVSAGAFEINDLYPSSNSGDLEVTIEESDGTQRRFIQPYSSLPMMQRPGHLKYSATAGRYRADANSDSKEPEFAEATAIYGLNNTFTLYGGLLGSEDYYALGIGIGGTLGALGALGALSMDINRADTQFDNQHSFHGYQWRTQYIKDIPETNTNIAVSYYRYTNDGYFSFNEANTRNWDYNSRQKSEIQFNISQTIFDGVSLYASGSQQDYWGNNDKNRNISVGVSGQQWGVGYSLNYQYSRYTDQNNDRALSLNLSIPLERWLPRSRVSYQMTSQKDRPTQHEMRLDGSLLDDGRLSYSLEQSLDDDNNHNSSLNASYRSPYGTFSAGYSYGNDSSQYNYGVTGGVVIHPHGVTLSQYLGNAFALIDANGASGVRIQNYPGIATDPFGYAVVPYLTTYQENRLSVDTTQLPDNVDLEQTTQFVVPNRGAMVAARFNANIGYRVLVTVSDRNGKPLPFGALASNDDTGQQSIVDEGGILYLSGISSKSQSWTVRWGNQADQQCQFAFSTPDSEPTTSVLQGTAQCH</sequence>
<feature type="domain" description="PapC N-terminal" evidence="13">
    <location>
        <begin position="69"/>
        <end position="215"/>
    </location>
</feature>
<dbReference type="Pfam" id="PF13954">
    <property type="entry name" value="PapC_N"/>
    <property type="match status" value="1"/>
</dbReference>
<evidence type="ECO:0000256" key="6">
    <source>
        <dbReference type="ARBA" id="ARBA00022692"/>
    </source>
</evidence>
<comment type="subcellular location">
    <subcellularLocation>
        <location evidence="1 11">Cell outer membrane</location>
        <topology evidence="1 11">Multi-pass membrane protein</topology>
    </subcellularLocation>
</comment>
<comment type="similarity">
    <text evidence="2 11">Belongs to the fimbrial export usher family.</text>
</comment>
<evidence type="ECO:0000259" key="13">
    <source>
        <dbReference type="Pfam" id="PF13954"/>
    </source>
</evidence>